<feature type="region of interest" description="Disordered" evidence="1">
    <location>
        <begin position="20"/>
        <end position="87"/>
    </location>
</feature>
<name>F8P9P7_SERL9</name>
<dbReference type="GeneID" id="18821085"/>
<feature type="compositionally biased region" description="Pro residues" evidence="1">
    <location>
        <begin position="50"/>
        <end position="67"/>
    </location>
</feature>
<proteinExistence type="predicted"/>
<accession>F8P9P7</accession>
<evidence type="ECO:0000313" key="2">
    <source>
        <dbReference type="EMBL" id="EGO20376.1"/>
    </source>
</evidence>
<reference evidence="2" key="1">
    <citation type="submission" date="2011-04" db="EMBL/GenBank/DDBJ databases">
        <title>Evolution of plant cell wall degrading machinery underlies the functional diversity of forest fungi.</title>
        <authorList>
            <consortium name="US DOE Joint Genome Institute (JGI-PGF)"/>
            <person name="Eastwood D.C."/>
            <person name="Floudas D."/>
            <person name="Binder M."/>
            <person name="Majcherczyk A."/>
            <person name="Schneider P."/>
            <person name="Aerts A."/>
            <person name="Asiegbu F.O."/>
            <person name="Baker S.E."/>
            <person name="Barry K."/>
            <person name="Bendiksby M."/>
            <person name="Blumentritt M."/>
            <person name="Coutinho P.M."/>
            <person name="Cullen D."/>
            <person name="Cullen D."/>
            <person name="Gathman A."/>
            <person name="Goodell B."/>
            <person name="Henrissat B."/>
            <person name="Ihrmark K."/>
            <person name="Kauserud H."/>
            <person name="Kohler A."/>
            <person name="LaButti K."/>
            <person name="Lapidus A."/>
            <person name="Lavin J.L."/>
            <person name="Lee Y.-H."/>
            <person name="Lindquist E."/>
            <person name="Lilly W."/>
            <person name="Lucas S."/>
            <person name="Morin E."/>
            <person name="Murat C."/>
            <person name="Oguiza J.A."/>
            <person name="Park J."/>
            <person name="Pisabarro A.G."/>
            <person name="Riley R."/>
            <person name="Rosling A."/>
            <person name="Salamov A."/>
            <person name="Schmidt O."/>
            <person name="Schmutz J."/>
            <person name="Skrede I."/>
            <person name="Stenlid J."/>
            <person name="Wiebenga A."/>
            <person name="Xie X."/>
            <person name="Kues U."/>
            <person name="Hibbett D.S."/>
            <person name="Hoffmeister D."/>
            <person name="Hogberg N."/>
            <person name="Martin F."/>
            <person name="Grigoriev I.V."/>
            <person name="Watkinson S.C."/>
        </authorList>
    </citation>
    <scope>NUCLEOTIDE SEQUENCE</scope>
    <source>
        <strain evidence="2">S7.9</strain>
    </source>
</reference>
<dbReference type="Proteomes" id="UP000008064">
    <property type="component" value="Unassembled WGS sequence"/>
</dbReference>
<dbReference type="OrthoDB" id="273181at2759"/>
<organism>
    <name type="scientific">Serpula lacrymans var. lacrymans (strain S7.9)</name>
    <name type="common">Dry rot fungus</name>
    <dbReference type="NCBI Taxonomy" id="578457"/>
    <lineage>
        <taxon>Eukaryota</taxon>
        <taxon>Fungi</taxon>
        <taxon>Dikarya</taxon>
        <taxon>Basidiomycota</taxon>
        <taxon>Agaricomycotina</taxon>
        <taxon>Agaricomycetes</taxon>
        <taxon>Agaricomycetidae</taxon>
        <taxon>Boletales</taxon>
        <taxon>Coniophorineae</taxon>
        <taxon>Serpulaceae</taxon>
        <taxon>Serpula</taxon>
    </lineage>
</organism>
<gene>
    <name evidence="2" type="ORF">SERLADRAFT_477889</name>
</gene>
<dbReference type="EMBL" id="GL945441">
    <property type="protein sequence ID" value="EGO20376.1"/>
    <property type="molecule type" value="Genomic_DNA"/>
</dbReference>
<sequence>MQPKKSAGLFQLDTQAAARSRLFPEIEQPSYSPLPMMPAAMSSHDIDDPSPSPPPSQVVFRRPPPSRRPSVPNLRLVNTKSLEKLNA</sequence>
<protein>
    <submittedName>
        <fullName evidence="2">Uncharacterized protein</fullName>
    </submittedName>
</protein>
<dbReference type="RefSeq" id="XP_007323121.1">
    <property type="nucleotide sequence ID" value="XM_007323059.1"/>
</dbReference>
<dbReference type="AlphaFoldDB" id="F8P9P7"/>
<feature type="non-terminal residue" evidence="2">
    <location>
        <position position="87"/>
    </location>
</feature>
<dbReference type="KEGG" id="sla:SERLADRAFT_477889"/>
<dbReference type="HOGENOM" id="CLU_2489537_0_0_1"/>
<evidence type="ECO:0000256" key="1">
    <source>
        <dbReference type="SAM" id="MobiDB-lite"/>
    </source>
</evidence>